<dbReference type="Proteomes" id="UP000007110">
    <property type="component" value="Unassembled WGS sequence"/>
</dbReference>
<evidence type="ECO:0000259" key="12">
    <source>
        <dbReference type="PROSITE" id="PS51371"/>
    </source>
</evidence>
<dbReference type="RefSeq" id="XP_030831989.1">
    <property type="nucleotide sequence ID" value="XM_030976129.1"/>
</dbReference>
<comment type="caution">
    <text evidence="11">Lacks conserved residue(s) required for the propagation of feature annotation.</text>
</comment>
<dbReference type="EnsemblMetazoa" id="XM_030976129">
    <property type="protein sequence ID" value="XP_030831989"/>
    <property type="gene ID" value="LOC100888295"/>
</dbReference>
<keyword evidence="4" id="KW-0677">Repeat</keyword>
<sequence length="945" mass="105920">MPTEVPLHSATRMKIRGSRESKYGVGEDHHPTDDKNRFFAKGRDYESRFVNHQYTAQEREILSAYESLDYLPPHSHVYKNWLKQQPARLDWDRWVMMGLIGFFTGIVGFLLHQMIDLISDFKWDRTEKYLQERSMGIAWLFLTGVSLAVVLAGTAIVVYLRPSAAGSGMPELIGFLNGAKVRHIFNVKTLVVKFFSCICAVSSGLPVGPEGPMIHMGSLIGAGISQFKSETMKFALPFFERFRNPEDRRNFISAGAAAGVASAFGAPVGGLLFAMEEVSSFWSMKLSWQVFFCCMVSTVTTDLFNSAFSAFRYQGNFGLFKAEKYIMFQVREGIDVNIIMFIPTVVIGIIGGVLGSLFVFSNLKLARLRRRMIALTRKPWQQKLMRLTEPCIIIILVATGTVFLPAAFKCSPYTCYYEGENKPPTGYSPRCLDEQAGTGQSVSMYTCDPGVVQYNPNGTLAFSNKTFNQGMCVVQYNPNGTLAFSNKTFKQVTRLSIKVCEYVVIGWGGRGQAGTGQSVSMYTCDPGVVQYNPNGTLAFSNKTFNQVATLLFVTGEEAIHHLFSRDTHWEFTYAALLTVLAFYFIMACWSCGPSISSGLVVPMLYIGGLYGRLIGLTMVSMFGVQTDEYWAWMDPGAFALIGAASFFGGVSRLTMSLTVIMMEITNDIQFLLPIMVAIMVAKWVGDYLTHPLYHALLEVKCIPFLDEEPVIMHQGKNVNLELYQAKHAMASPVRTLHQRVSVEEVAKLLLETEHGGYPVVEGGDDPSTKNQFWGIITRIELQVMLLNEHLFQGPNEALDQDNPEINPLDYQKLRLDHLKDKMSADTLFQSYVEDERYQNMFISLMPYVNQSAPCIPDYFSLHRTYIIFRTLGLRHLTVVDAQNHVLGIITRKDLMGFRMEEKLSVVLHPGSASLNNGVPSQESSTPVELSDNFEEWDYLDANTGS</sequence>
<reference evidence="13" key="2">
    <citation type="submission" date="2021-01" db="UniProtKB">
        <authorList>
            <consortium name="EnsemblMetazoa"/>
        </authorList>
    </citation>
    <scope>IDENTIFICATION</scope>
</reference>
<feature type="transmembrane region" description="Helical" evidence="11">
    <location>
        <begin position="571"/>
        <end position="591"/>
    </location>
</feature>
<evidence type="ECO:0000313" key="13">
    <source>
        <dbReference type="EnsemblMetazoa" id="XP_030831989"/>
    </source>
</evidence>
<dbReference type="InParanoid" id="A0A7M7N6S9"/>
<keyword evidence="3 11" id="KW-0812">Transmembrane</keyword>
<dbReference type="GeneID" id="100888295"/>
<feature type="transmembrane region" description="Helical" evidence="11">
    <location>
        <begin position="603"/>
        <end position="624"/>
    </location>
</feature>
<keyword evidence="14" id="KW-1185">Reference proteome</keyword>
<dbReference type="InterPro" id="IPR014743">
    <property type="entry name" value="Cl-channel_core"/>
</dbReference>
<evidence type="ECO:0000256" key="6">
    <source>
        <dbReference type="ARBA" id="ARBA00023065"/>
    </source>
</evidence>
<dbReference type="AlphaFoldDB" id="A0A7M7N6S9"/>
<dbReference type="GO" id="GO:0022857">
    <property type="term" value="F:transmembrane transporter activity"/>
    <property type="evidence" value="ECO:0000318"/>
    <property type="project" value="GO_Central"/>
</dbReference>
<feature type="domain" description="CBS" evidence="12">
    <location>
        <begin position="848"/>
        <end position="905"/>
    </location>
</feature>
<keyword evidence="8 11" id="KW-0472">Membrane</keyword>
<proteinExistence type="inferred from homology"/>
<keyword evidence="7 10" id="KW-0129">CBS domain</keyword>
<dbReference type="Pfam" id="PF00654">
    <property type="entry name" value="Voltage_CLC"/>
    <property type="match status" value="1"/>
</dbReference>
<evidence type="ECO:0000256" key="10">
    <source>
        <dbReference type="PROSITE-ProRule" id="PRU00703"/>
    </source>
</evidence>
<accession>A0A7M7N6S9</accession>
<name>A0A7M7N6S9_STRPU</name>
<dbReference type="Gene3D" id="1.10.3080.10">
    <property type="entry name" value="Clc chloride channel"/>
    <property type="match status" value="2"/>
</dbReference>
<feature type="transmembrane region" description="Helical" evidence="11">
    <location>
        <begin position="135"/>
        <end position="160"/>
    </location>
</feature>
<comment type="subcellular location">
    <subcellularLocation>
        <location evidence="1 11">Membrane</location>
        <topology evidence="1 11">Multi-pass membrane protein</topology>
    </subcellularLocation>
</comment>
<comment type="similarity">
    <text evidence="11">Belongs to the chloride channel (TC 2.A.49) family.</text>
</comment>
<evidence type="ECO:0000256" key="5">
    <source>
        <dbReference type="ARBA" id="ARBA00022989"/>
    </source>
</evidence>
<reference evidence="14" key="1">
    <citation type="submission" date="2015-02" db="EMBL/GenBank/DDBJ databases">
        <title>Genome sequencing for Strongylocentrotus purpuratus.</title>
        <authorList>
            <person name="Murali S."/>
            <person name="Liu Y."/>
            <person name="Vee V."/>
            <person name="English A."/>
            <person name="Wang M."/>
            <person name="Skinner E."/>
            <person name="Han Y."/>
            <person name="Muzny D.M."/>
            <person name="Worley K.C."/>
            <person name="Gibbs R.A."/>
        </authorList>
    </citation>
    <scope>NUCLEOTIDE SEQUENCE</scope>
</reference>
<dbReference type="GO" id="GO:0005254">
    <property type="term" value="F:chloride channel activity"/>
    <property type="evidence" value="ECO:0007669"/>
    <property type="project" value="UniProtKB-UniRule"/>
</dbReference>
<evidence type="ECO:0000256" key="7">
    <source>
        <dbReference type="ARBA" id="ARBA00023122"/>
    </source>
</evidence>
<organism evidence="13 14">
    <name type="scientific">Strongylocentrotus purpuratus</name>
    <name type="common">Purple sea urchin</name>
    <dbReference type="NCBI Taxonomy" id="7668"/>
    <lineage>
        <taxon>Eukaryota</taxon>
        <taxon>Metazoa</taxon>
        <taxon>Echinodermata</taxon>
        <taxon>Eleutherozoa</taxon>
        <taxon>Echinozoa</taxon>
        <taxon>Echinoidea</taxon>
        <taxon>Euechinoidea</taxon>
        <taxon>Echinacea</taxon>
        <taxon>Camarodonta</taxon>
        <taxon>Echinidea</taxon>
        <taxon>Strongylocentrotidae</taxon>
        <taxon>Strongylocentrotus</taxon>
    </lineage>
</organism>
<evidence type="ECO:0000256" key="1">
    <source>
        <dbReference type="ARBA" id="ARBA00004141"/>
    </source>
</evidence>
<keyword evidence="2 11" id="KW-0813">Transport</keyword>
<dbReference type="OrthoDB" id="428525at2759"/>
<feature type="transmembrane region" description="Helical" evidence="11">
    <location>
        <begin position="94"/>
        <end position="115"/>
    </location>
</feature>
<dbReference type="GO" id="GO:0016020">
    <property type="term" value="C:membrane"/>
    <property type="evidence" value="ECO:0007669"/>
    <property type="project" value="UniProtKB-SubCell"/>
</dbReference>
<keyword evidence="5 11" id="KW-1133">Transmembrane helix</keyword>
<dbReference type="PANTHER" id="PTHR11689:SF89">
    <property type="entry name" value="CHLORIDE CHANNEL PROTEIN"/>
    <property type="match status" value="1"/>
</dbReference>
<dbReference type="Gene3D" id="3.10.580.10">
    <property type="entry name" value="CBS-domain"/>
    <property type="match status" value="1"/>
</dbReference>
<dbReference type="SUPFAM" id="SSF81340">
    <property type="entry name" value="Clc chloride channel"/>
    <property type="match status" value="1"/>
</dbReference>
<feature type="transmembrane region" description="Helical" evidence="11">
    <location>
        <begin position="251"/>
        <end position="274"/>
    </location>
</feature>
<dbReference type="InterPro" id="IPR051280">
    <property type="entry name" value="Cl-channel/antiporter"/>
</dbReference>
<evidence type="ECO:0000256" key="3">
    <source>
        <dbReference type="ARBA" id="ARBA00022692"/>
    </source>
</evidence>
<dbReference type="SUPFAM" id="SSF54631">
    <property type="entry name" value="CBS-domain pair"/>
    <property type="match status" value="1"/>
</dbReference>
<dbReference type="SMART" id="SM00116">
    <property type="entry name" value="CBS"/>
    <property type="match status" value="2"/>
</dbReference>
<feature type="transmembrane region" description="Helical" evidence="11">
    <location>
        <begin position="667"/>
        <end position="685"/>
    </location>
</feature>
<dbReference type="InterPro" id="IPR001807">
    <property type="entry name" value="ClC"/>
</dbReference>
<dbReference type="PROSITE" id="PS51371">
    <property type="entry name" value="CBS"/>
    <property type="match status" value="2"/>
</dbReference>
<evidence type="ECO:0000256" key="4">
    <source>
        <dbReference type="ARBA" id="ARBA00022737"/>
    </source>
</evidence>
<dbReference type="Pfam" id="PF00571">
    <property type="entry name" value="CBS"/>
    <property type="match status" value="2"/>
</dbReference>
<keyword evidence="6 11" id="KW-0406">Ion transport</keyword>
<evidence type="ECO:0000313" key="14">
    <source>
        <dbReference type="Proteomes" id="UP000007110"/>
    </source>
</evidence>
<dbReference type="KEGG" id="spu:100888295"/>
<evidence type="ECO:0000256" key="2">
    <source>
        <dbReference type="ARBA" id="ARBA00022448"/>
    </source>
</evidence>
<dbReference type="OMA" id="YLIRLKW"/>
<dbReference type="InterPro" id="IPR000644">
    <property type="entry name" value="CBS_dom"/>
</dbReference>
<evidence type="ECO:0000256" key="11">
    <source>
        <dbReference type="RuleBase" id="RU361221"/>
    </source>
</evidence>
<feature type="transmembrane region" description="Helical" evidence="11">
    <location>
        <begin position="636"/>
        <end position="655"/>
    </location>
</feature>
<feature type="transmembrane region" description="Helical" evidence="11">
    <location>
        <begin position="338"/>
        <end position="363"/>
    </location>
</feature>
<keyword evidence="9 11" id="KW-0868">Chloride</keyword>
<dbReference type="CDD" id="cd04591">
    <property type="entry name" value="CBS_pair_voltage-gated_CLC_euk_bac"/>
    <property type="match status" value="1"/>
</dbReference>
<evidence type="ECO:0000256" key="9">
    <source>
        <dbReference type="ARBA" id="ARBA00023214"/>
    </source>
</evidence>
<protein>
    <recommendedName>
        <fullName evidence="11">Chloride channel protein</fullName>
    </recommendedName>
</protein>
<evidence type="ECO:0000256" key="8">
    <source>
        <dbReference type="ARBA" id="ARBA00023136"/>
    </source>
</evidence>
<feature type="transmembrane region" description="Helical" evidence="11">
    <location>
        <begin position="384"/>
        <end position="408"/>
    </location>
</feature>
<dbReference type="PANTHER" id="PTHR11689">
    <property type="entry name" value="CHLORIDE CHANNEL PROTEIN CLC FAMILY MEMBER"/>
    <property type="match status" value="1"/>
</dbReference>
<feature type="domain" description="CBS" evidence="12">
    <location>
        <begin position="729"/>
        <end position="791"/>
    </location>
</feature>
<dbReference type="InterPro" id="IPR046342">
    <property type="entry name" value="CBS_dom_sf"/>
</dbReference>
<dbReference type="PRINTS" id="PR00762">
    <property type="entry name" value="CLCHANNEL"/>
</dbReference>